<dbReference type="EMBL" id="JAQQAF010000002">
    <property type="protein sequence ID" value="KAJ8506643.1"/>
    <property type="molecule type" value="Genomic_DNA"/>
</dbReference>
<feature type="region of interest" description="Disordered" evidence="1">
    <location>
        <begin position="116"/>
        <end position="136"/>
    </location>
</feature>
<reference evidence="2 3" key="1">
    <citation type="submission" date="2022-12" db="EMBL/GenBank/DDBJ databases">
        <title>Chromosome-scale assembly of the Ensete ventricosum genome.</title>
        <authorList>
            <person name="Dussert Y."/>
            <person name="Stocks J."/>
            <person name="Wendawek A."/>
            <person name="Woldeyes F."/>
            <person name="Nichols R.A."/>
            <person name="Borrell J.S."/>
        </authorList>
    </citation>
    <scope>NUCLEOTIDE SEQUENCE [LARGE SCALE GENOMIC DNA]</scope>
    <source>
        <strain evidence="3">cv. Maze</strain>
        <tissue evidence="2">Seeds</tissue>
    </source>
</reference>
<comment type="caution">
    <text evidence="2">The sequence shown here is derived from an EMBL/GenBank/DDBJ whole genome shotgun (WGS) entry which is preliminary data.</text>
</comment>
<dbReference type="AlphaFoldDB" id="A0AAV8RLF5"/>
<organism evidence="2 3">
    <name type="scientific">Ensete ventricosum</name>
    <name type="common">Abyssinian banana</name>
    <name type="synonym">Musa ensete</name>
    <dbReference type="NCBI Taxonomy" id="4639"/>
    <lineage>
        <taxon>Eukaryota</taxon>
        <taxon>Viridiplantae</taxon>
        <taxon>Streptophyta</taxon>
        <taxon>Embryophyta</taxon>
        <taxon>Tracheophyta</taxon>
        <taxon>Spermatophyta</taxon>
        <taxon>Magnoliopsida</taxon>
        <taxon>Liliopsida</taxon>
        <taxon>Zingiberales</taxon>
        <taxon>Musaceae</taxon>
        <taxon>Ensete</taxon>
    </lineage>
</organism>
<accession>A0AAV8RLF5</accession>
<evidence type="ECO:0000256" key="1">
    <source>
        <dbReference type="SAM" id="MobiDB-lite"/>
    </source>
</evidence>
<name>A0AAV8RLF5_ENSVE</name>
<gene>
    <name evidence="2" type="ORF">OPV22_007529</name>
</gene>
<proteinExistence type="predicted"/>
<dbReference type="Proteomes" id="UP001222027">
    <property type="component" value="Unassembled WGS sequence"/>
</dbReference>
<keyword evidence="3" id="KW-1185">Reference proteome</keyword>
<protein>
    <submittedName>
        <fullName evidence="2">Uncharacterized protein</fullName>
    </submittedName>
</protein>
<evidence type="ECO:0000313" key="3">
    <source>
        <dbReference type="Proteomes" id="UP001222027"/>
    </source>
</evidence>
<sequence>MSTSKEEEADFVKNKRTVCLENPSRITPLQSSLVQCELRSAVHFFRVFSDAFSRKIMIYPLRSSSLCLQVQKFKMQVHSFSANPFRVGGSDPNPRVINPKMKDSCSRFQVRNGSGIEATASEGTDTGSAPHPIALK</sequence>
<evidence type="ECO:0000313" key="2">
    <source>
        <dbReference type="EMBL" id="KAJ8506643.1"/>
    </source>
</evidence>